<organism evidence="3 4">
    <name type="scientific">Candidatus Cryptobacteroides faecipullorum</name>
    <dbReference type="NCBI Taxonomy" id="2840764"/>
    <lineage>
        <taxon>Bacteria</taxon>
        <taxon>Pseudomonadati</taxon>
        <taxon>Bacteroidota</taxon>
        <taxon>Bacteroidia</taxon>
        <taxon>Bacteroidales</taxon>
        <taxon>Candidatus Cryptobacteroides</taxon>
    </lineage>
</organism>
<protein>
    <recommendedName>
        <fullName evidence="2">Acyltransferase 3 domain-containing protein</fullName>
    </recommendedName>
</protein>
<sequence length="275" mass="31629">MPWFFYKSGLFFKVMPLREGIEKDVRKLLIPFLKWSLIGYMLYLLLLLIEGNFTWRDCVADPLKTFAIYGYIPLSVPAWFVLSLFFVRVIARFLIQWRIPPVAVIVMGIAIGFVLHRTGNPLPFYVPNVAMGTAFFMVGYRFGRYEANRFLLAVSMAGYAAFVLFGPSIVGHHRNILLTGDYLLWPLFAYCGIVTFDNLCRFLDAALSRSAFVRHRPVVFIGRNTFTLLVTHAFVYFPVMRLSTLTPWQTVGIIFAGYLLILIPLLLLKSRKDKQ</sequence>
<dbReference type="EMBL" id="JADIMH010000021">
    <property type="protein sequence ID" value="MBO8466926.1"/>
    <property type="molecule type" value="Genomic_DNA"/>
</dbReference>
<dbReference type="PANTHER" id="PTHR37312">
    <property type="entry name" value="MEMBRANE-BOUND ACYLTRANSFERASE YKRP-RELATED"/>
    <property type="match status" value="1"/>
</dbReference>
<keyword evidence="1" id="KW-1133">Transmembrane helix</keyword>
<gene>
    <name evidence="3" type="ORF">IAB99_04090</name>
</gene>
<evidence type="ECO:0000313" key="3">
    <source>
        <dbReference type="EMBL" id="MBO8466926.1"/>
    </source>
</evidence>
<keyword evidence="1" id="KW-0472">Membrane</keyword>
<dbReference type="PANTHER" id="PTHR37312:SF1">
    <property type="entry name" value="MEMBRANE-BOUND ACYLTRANSFERASE YKRP-RELATED"/>
    <property type="match status" value="1"/>
</dbReference>
<evidence type="ECO:0000256" key="1">
    <source>
        <dbReference type="SAM" id="Phobius"/>
    </source>
</evidence>
<feature type="transmembrane region" description="Helical" evidence="1">
    <location>
        <begin position="68"/>
        <end position="87"/>
    </location>
</feature>
<feature type="transmembrane region" description="Helical" evidence="1">
    <location>
        <begin position="122"/>
        <end position="143"/>
    </location>
</feature>
<accession>A0A9D9I6M6</accession>
<feature type="transmembrane region" description="Helical" evidence="1">
    <location>
        <begin position="150"/>
        <end position="170"/>
    </location>
</feature>
<feature type="transmembrane region" description="Helical" evidence="1">
    <location>
        <begin position="99"/>
        <end position="116"/>
    </location>
</feature>
<dbReference type="GO" id="GO:0016747">
    <property type="term" value="F:acyltransferase activity, transferring groups other than amino-acyl groups"/>
    <property type="evidence" value="ECO:0007669"/>
    <property type="project" value="InterPro"/>
</dbReference>
<dbReference type="Proteomes" id="UP000823660">
    <property type="component" value="Unassembled WGS sequence"/>
</dbReference>
<dbReference type="InterPro" id="IPR052734">
    <property type="entry name" value="Nod_factor_acetyltransferase"/>
</dbReference>
<dbReference type="AlphaFoldDB" id="A0A9D9I6M6"/>
<keyword evidence="1" id="KW-0812">Transmembrane</keyword>
<feature type="transmembrane region" description="Helical" evidence="1">
    <location>
        <begin position="182"/>
        <end position="200"/>
    </location>
</feature>
<feature type="transmembrane region" description="Helical" evidence="1">
    <location>
        <begin position="220"/>
        <end position="239"/>
    </location>
</feature>
<dbReference type="Pfam" id="PF01757">
    <property type="entry name" value="Acyl_transf_3"/>
    <property type="match status" value="1"/>
</dbReference>
<reference evidence="3" key="1">
    <citation type="submission" date="2020-10" db="EMBL/GenBank/DDBJ databases">
        <authorList>
            <person name="Gilroy R."/>
        </authorList>
    </citation>
    <scope>NUCLEOTIDE SEQUENCE</scope>
    <source>
        <strain evidence="3">B1-15692</strain>
    </source>
</reference>
<evidence type="ECO:0000259" key="2">
    <source>
        <dbReference type="Pfam" id="PF01757"/>
    </source>
</evidence>
<evidence type="ECO:0000313" key="4">
    <source>
        <dbReference type="Proteomes" id="UP000823660"/>
    </source>
</evidence>
<feature type="transmembrane region" description="Helical" evidence="1">
    <location>
        <begin position="28"/>
        <end position="48"/>
    </location>
</feature>
<name>A0A9D9I6M6_9BACT</name>
<reference evidence="3" key="2">
    <citation type="journal article" date="2021" name="PeerJ">
        <title>Extensive microbial diversity within the chicken gut microbiome revealed by metagenomics and culture.</title>
        <authorList>
            <person name="Gilroy R."/>
            <person name="Ravi A."/>
            <person name="Getino M."/>
            <person name="Pursley I."/>
            <person name="Horton D.L."/>
            <person name="Alikhan N.F."/>
            <person name="Baker D."/>
            <person name="Gharbi K."/>
            <person name="Hall N."/>
            <person name="Watson M."/>
            <person name="Adriaenssens E.M."/>
            <person name="Foster-Nyarko E."/>
            <person name="Jarju S."/>
            <person name="Secka A."/>
            <person name="Antonio M."/>
            <person name="Oren A."/>
            <person name="Chaudhuri R.R."/>
            <person name="La Ragione R."/>
            <person name="Hildebrand F."/>
            <person name="Pallen M.J."/>
        </authorList>
    </citation>
    <scope>NUCLEOTIDE SEQUENCE</scope>
    <source>
        <strain evidence="3">B1-15692</strain>
    </source>
</reference>
<dbReference type="InterPro" id="IPR002656">
    <property type="entry name" value="Acyl_transf_3_dom"/>
</dbReference>
<feature type="transmembrane region" description="Helical" evidence="1">
    <location>
        <begin position="251"/>
        <end position="268"/>
    </location>
</feature>
<proteinExistence type="predicted"/>
<comment type="caution">
    <text evidence="3">The sequence shown here is derived from an EMBL/GenBank/DDBJ whole genome shotgun (WGS) entry which is preliminary data.</text>
</comment>
<feature type="domain" description="Acyltransferase 3" evidence="2">
    <location>
        <begin position="1"/>
        <end position="263"/>
    </location>
</feature>